<dbReference type="RefSeq" id="WP_380534089.1">
    <property type="nucleotide sequence ID" value="NZ_JBHFAB010000005.1"/>
</dbReference>
<dbReference type="Pfam" id="PF15599">
    <property type="entry name" value="Imm63"/>
    <property type="match status" value="1"/>
</dbReference>
<sequence>MTITLGDVQAAVRAMTAQLDGNDHVAFSRRDAAYPYIKVQDGIIHWIVEERGKELQHRTTGDLNELLNWVALDATFSMALDWERGQRGRFPADRDTRIGWLAKQIELLRRLDTEWAQQFRAGIPARCPGVRLEDVDAHPLG</sequence>
<evidence type="ECO:0000313" key="3">
    <source>
        <dbReference type="Proteomes" id="UP001592531"/>
    </source>
</evidence>
<evidence type="ECO:0000259" key="1">
    <source>
        <dbReference type="Pfam" id="PF15599"/>
    </source>
</evidence>
<dbReference type="Proteomes" id="UP001592531">
    <property type="component" value="Unassembled WGS sequence"/>
</dbReference>
<dbReference type="InterPro" id="IPR028952">
    <property type="entry name" value="Imm63"/>
</dbReference>
<comment type="caution">
    <text evidence="2">The sequence shown here is derived from an EMBL/GenBank/DDBJ whole genome shotgun (WGS) entry which is preliminary data.</text>
</comment>
<accession>A0ABV6VSF7</accession>
<gene>
    <name evidence="2" type="ORF">ACEZDE_08400</name>
</gene>
<proteinExistence type="predicted"/>
<feature type="domain" description="Immunity protein 63" evidence="1">
    <location>
        <begin position="45"/>
        <end position="123"/>
    </location>
</feature>
<keyword evidence="3" id="KW-1185">Reference proteome</keyword>
<evidence type="ECO:0000313" key="2">
    <source>
        <dbReference type="EMBL" id="MFC1416660.1"/>
    </source>
</evidence>
<protein>
    <submittedName>
        <fullName evidence="2">Imm63 family immunity protein</fullName>
    </submittedName>
</protein>
<reference evidence="2 3" key="1">
    <citation type="submission" date="2024-09" db="EMBL/GenBank/DDBJ databases">
        <authorList>
            <person name="Lee S.D."/>
        </authorList>
    </citation>
    <scope>NUCLEOTIDE SEQUENCE [LARGE SCALE GENOMIC DNA]</scope>
    <source>
        <strain evidence="2 3">N8-3</strain>
    </source>
</reference>
<organism evidence="2 3">
    <name type="scientific">Streptacidiphilus cavernicola</name>
    <dbReference type="NCBI Taxonomy" id="3342716"/>
    <lineage>
        <taxon>Bacteria</taxon>
        <taxon>Bacillati</taxon>
        <taxon>Actinomycetota</taxon>
        <taxon>Actinomycetes</taxon>
        <taxon>Kitasatosporales</taxon>
        <taxon>Streptomycetaceae</taxon>
        <taxon>Streptacidiphilus</taxon>
    </lineage>
</organism>
<name>A0ABV6VSF7_9ACTN</name>
<dbReference type="EMBL" id="JBHFAB010000005">
    <property type="protein sequence ID" value="MFC1416660.1"/>
    <property type="molecule type" value="Genomic_DNA"/>
</dbReference>